<dbReference type="EMBL" id="CP019082">
    <property type="protein sequence ID" value="APW62311.1"/>
    <property type="molecule type" value="Genomic_DNA"/>
</dbReference>
<gene>
    <name evidence="7" type="primary">sigD_2</name>
    <name evidence="7" type="ORF">BSF38_03850</name>
</gene>
<dbReference type="SUPFAM" id="SSF88946">
    <property type="entry name" value="Sigma2 domain of RNA polymerase sigma factors"/>
    <property type="match status" value="1"/>
</dbReference>
<organism evidence="7 8">
    <name type="scientific">Paludisphaera borealis</name>
    <dbReference type="NCBI Taxonomy" id="1387353"/>
    <lineage>
        <taxon>Bacteria</taxon>
        <taxon>Pseudomonadati</taxon>
        <taxon>Planctomycetota</taxon>
        <taxon>Planctomycetia</taxon>
        <taxon>Isosphaerales</taxon>
        <taxon>Isosphaeraceae</taxon>
        <taxon>Paludisphaera</taxon>
    </lineage>
</organism>
<dbReference type="InterPro" id="IPR053812">
    <property type="entry name" value="HTH_Sigma70_ECF-like"/>
</dbReference>
<accession>A0A1U7CTQ6</accession>
<keyword evidence="2" id="KW-0805">Transcription regulation</keyword>
<dbReference type="GO" id="GO:0006352">
    <property type="term" value="P:DNA-templated transcription initiation"/>
    <property type="evidence" value="ECO:0007669"/>
    <property type="project" value="InterPro"/>
</dbReference>
<keyword evidence="5" id="KW-0804">Transcription</keyword>
<dbReference type="KEGG" id="pbor:BSF38_03850"/>
<reference evidence="8" key="1">
    <citation type="submission" date="2016-12" db="EMBL/GenBank/DDBJ databases">
        <title>Comparative genomics of four Isosphaeraceae planctomycetes: a common pool of plasmids and glycoside hydrolase genes.</title>
        <authorList>
            <person name="Ivanova A."/>
        </authorList>
    </citation>
    <scope>NUCLEOTIDE SEQUENCE [LARGE SCALE GENOMIC DNA]</scope>
    <source>
        <strain evidence="8">PX4</strain>
    </source>
</reference>
<dbReference type="InterPro" id="IPR039425">
    <property type="entry name" value="RNA_pol_sigma-70-like"/>
</dbReference>
<evidence type="ECO:0000313" key="7">
    <source>
        <dbReference type="EMBL" id="APW62311.1"/>
    </source>
</evidence>
<evidence type="ECO:0000256" key="5">
    <source>
        <dbReference type="ARBA" id="ARBA00023163"/>
    </source>
</evidence>
<dbReference type="InterPro" id="IPR014284">
    <property type="entry name" value="RNA_pol_sigma-70_dom"/>
</dbReference>
<comment type="similarity">
    <text evidence="1">Belongs to the sigma-70 factor family. ECF subfamily.</text>
</comment>
<dbReference type="AlphaFoldDB" id="A0A1U7CTQ6"/>
<dbReference type="Gene3D" id="1.10.10.10">
    <property type="entry name" value="Winged helix-like DNA-binding domain superfamily/Winged helix DNA-binding domain"/>
    <property type="match status" value="1"/>
</dbReference>
<keyword evidence="4" id="KW-0238">DNA-binding</keyword>
<dbReference type="Pfam" id="PF07638">
    <property type="entry name" value="Sigma70_ECF"/>
    <property type="match status" value="1"/>
</dbReference>
<dbReference type="RefSeq" id="WP_076348320.1">
    <property type="nucleotide sequence ID" value="NZ_CP019082.1"/>
</dbReference>
<dbReference type="InterPro" id="IPR013324">
    <property type="entry name" value="RNA_pol_sigma_r3/r4-like"/>
</dbReference>
<dbReference type="PANTHER" id="PTHR43133">
    <property type="entry name" value="RNA POLYMERASE ECF-TYPE SIGMA FACTO"/>
    <property type="match status" value="1"/>
</dbReference>
<evidence type="ECO:0000259" key="6">
    <source>
        <dbReference type="Pfam" id="PF07638"/>
    </source>
</evidence>
<dbReference type="SUPFAM" id="SSF88659">
    <property type="entry name" value="Sigma3 and sigma4 domains of RNA polymerase sigma factors"/>
    <property type="match status" value="1"/>
</dbReference>
<dbReference type="STRING" id="1387353.BSF38_03850"/>
<protein>
    <submittedName>
        <fullName evidence="7">ECF RNA polymerase sigma factor SigD</fullName>
    </submittedName>
</protein>
<keyword evidence="3" id="KW-0731">Sigma factor</keyword>
<sequence>MWPDAIETQRLLEQVERADPCAVDELWERHRPALRRMIDARLDRTLGRRVDASDVVQDVLLRASQRLGDYLRDPRMPFHLWLRQIARDHVIDAHRRHRGADKRSLDRERPAVAFADRSSFELAADLRDPALTPAAEALRDELRKRFREAIDLLDDADREIILLRHFEQLANGEAAQVLGLSEAATGMRHLRALRRLRGILGEAPSLC</sequence>
<keyword evidence="8" id="KW-1185">Reference proteome</keyword>
<evidence type="ECO:0000313" key="8">
    <source>
        <dbReference type="Proteomes" id="UP000186309"/>
    </source>
</evidence>
<dbReference type="NCBIfam" id="TIGR02937">
    <property type="entry name" value="sigma70-ECF"/>
    <property type="match status" value="1"/>
</dbReference>
<dbReference type="Gene3D" id="1.10.1740.10">
    <property type="match status" value="1"/>
</dbReference>
<dbReference type="GO" id="GO:0016987">
    <property type="term" value="F:sigma factor activity"/>
    <property type="evidence" value="ECO:0007669"/>
    <property type="project" value="UniProtKB-KW"/>
</dbReference>
<dbReference type="InterPro" id="IPR013325">
    <property type="entry name" value="RNA_pol_sigma_r2"/>
</dbReference>
<feature type="domain" description="RNA polymerase sigma-70 ECF-like HTH" evidence="6">
    <location>
        <begin position="9"/>
        <end position="193"/>
    </location>
</feature>
<evidence type="ECO:0000256" key="4">
    <source>
        <dbReference type="ARBA" id="ARBA00023125"/>
    </source>
</evidence>
<dbReference type="InterPro" id="IPR036388">
    <property type="entry name" value="WH-like_DNA-bd_sf"/>
</dbReference>
<dbReference type="Proteomes" id="UP000186309">
    <property type="component" value="Chromosome"/>
</dbReference>
<name>A0A1U7CTQ6_9BACT</name>
<dbReference type="GO" id="GO:0003677">
    <property type="term" value="F:DNA binding"/>
    <property type="evidence" value="ECO:0007669"/>
    <property type="project" value="UniProtKB-KW"/>
</dbReference>
<evidence type="ECO:0000256" key="1">
    <source>
        <dbReference type="ARBA" id="ARBA00010641"/>
    </source>
</evidence>
<evidence type="ECO:0000256" key="2">
    <source>
        <dbReference type="ARBA" id="ARBA00023015"/>
    </source>
</evidence>
<dbReference type="PANTHER" id="PTHR43133:SF8">
    <property type="entry name" value="RNA POLYMERASE SIGMA FACTOR HI_1459-RELATED"/>
    <property type="match status" value="1"/>
</dbReference>
<proteinExistence type="inferred from homology"/>
<dbReference type="OrthoDB" id="276109at2"/>
<evidence type="ECO:0000256" key="3">
    <source>
        <dbReference type="ARBA" id="ARBA00023082"/>
    </source>
</evidence>